<dbReference type="InterPro" id="IPR011701">
    <property type="entry name" value="MFS"/>
</dbReference>
<dbReference type="PANTHER" id="PTHR23546:SF1">
    <property type="entry name" value="MEMBRANE PROTEIN"/>
    <property type="match status" value="1"/>
</dbReference>
<dbReference type="GO" id="GO:0022857">
    <property type="term" value="F:transmembrane transporter activity"/>
    <property type="evidence" value="ECO:0007669"/>
    <property type="project" value="InterPro"/>
</dbReference>
<gene>
    <name evidence="6" type="ORF">B1202_12810</name>
</gene>
<sequence>MDRNNKLFIAASLANGASFSMILPLLAPLVRELKLSELQGGAMVSVGALLMAIGAIYISKNQSKFSIYQLLSIGFVGMAVTWGLFTAVLMYGLTVHIGMLLLFSLLMLSRAATGVFMAMPQIALQTYVMTRFSNEQQRSQAMSKFGALNSAGVIIGPFLTTLLLGFGGIMTPLWAAIIILALISVVLVLSFDRHTEQHSVEKPVTEKHEAASMDLSIQQCYPWLMLGFSLYLAIVTVNLTAGFYIQDRFNMTAAEGAVHFAECSLVVGIALVVMQTLISKYLNWSVYRLLWVGLFSMAAALLISVFTTELRIFQATYLLYGISVACLIPAFTTGAAQTAPSALQTKVASWCTATQALSFVVGPLISTGLYQWHKEFPYYFLFLVMLGLIVFFLFQTKTQTVKRVTE</sequence>
<feature type="transmembrane region" description="Helical" evidence="4">
    <location>
        <begin position="173"/>
        <end position="191"/>
    </location>
</feature>
<feature type="domain" description="Major facilitator superfamily (MFS) profile" evidence="5">
    <location>
        <begin position="4"/>
        <end position="399"/>
    </location>
</feature>
<feature type="transmembrane region" description="Helical" evidence="4">
    <location>
        <begin position="99"/>
        <end position="124"/>
    </location>
</feature>
<protein>
    <submittedName>
        <fullName evidence="6">MFS transporter</fullName>
    </submittedName>
</protein>
<dbReference type="Pfam" id="PF07690">
    <property type="entry name" value="MFS_1"/>
    <property type="match status" value="1"/>
</dbReference>
<organism evidence="6 7">
    <name type="scientific">Acinetobacter amyesii</name>
    <dbReference type="NCBI Taxonomy" id="2942470"/>
    <lineage>
        <taxon>Bacteria</taxon>
        <taxon>Pseudomonadati</taxon>
        <taxon>Pseudomonadota</taxon>
        <taxon>Gammaproteobacteria</taxon>
        <taxon>Moraxellales</taxon>
        <taxon>Moraxellaceae</taxon>
        <taxon>Acinetobacter</taxon>
    </lineage>
</organism>
<feature type="transmembrane region" description="Helical" evidence="4">
    <location>
        <begin position="38"/>
        <end position="58"/>
    </location>
</feature>
<evidence type="ECO:0000256" key="4">
    <source>
        <dbReference type="SAM" id="Phobius"/>
    </source>
</evidence>
<dbReference type="RefSeq" id="WP_078190996.1">
    <property type="nucleotide sequence ID" value="NZ_JAMCOZ010000013.1"/>
</dbReference>
<feature type="transmembrane region" description="Helical" evidence="4">
    <location>
        <begin position="7"/>
        <end position="26"/>
    </location>
</feature>
<dbReference type="InterPro" id="IPR036259">
    <property type="entry name" value="MFS_trans_sf"/>
</dbReference>
<dbReference type="PANTHER" id="PTHR23546">
    <property type="entry name" value="TRANSPORT PROTEIN"/>
    <property type="match status" value="1"/>
</dbReference>
<name>A0A1T1GTT0_9GAMM</name>
<comment type="caution">
    <text evidence="6">The sequence shown here is derived from an EMBL/GenBank/DDBJ whole genome shotgun (WGS) entry which is preliminary data.</text>
</comment>
<dbReference type="InterPro" id="IPR020846">
    <property type="entry name" value="MFS_dom"/>
</dbReference>
<dbReference type="Gene3D" id="1.20.1250.20">
    <property type="entry name" value="MFS general substrate transporter like domains"/>
    <property type="match status" value="1"/>
</dbReference>
<evidence type="ECO:0000256" key="1">
    <source>
        <dbReference type="ARBA" id="ARBA00022692"/>
    </source>
</evidence>
<evidence type="ECO:0000313" key="6">
    <source>
        <dbReference type="EMBL" id="OOV80880.1"/>
    </source>
</evidence>
<keyword evidence="3 4" id="KW-0472">Membrane</keyword>
<evidence type="ECO:0000256" key="2">
    <source>
        <dbReference type="ARBA" id="ARBA00022989"/>
    </source>
</evidence>
<evidence type="ECO:0000256" key="3">
    <source>
        <dbReference type="ARBA" id="ARBA00023136"/>
    </source>
</evidence>
<accession>A0A1T1GTT0</accession>
<keyword evidence="1 4" id="KW-0812">Transmembrane</keyword>
<keyword evidence="7" id="KW-1185">Reference proteome</keyword>
<evidence type="ECO:0000259" key="5">
    <source>
        <dbReference type="PROSITE" id="PS50850"/>
    </source>
</evidence>
<dbReference type="PROSITE" id="PS50850">
    <property type="entry name" value="MFS"/>
    <property type="match status" value="1"/>
</dbReference>
<dbReference type="Proteomes" id="UP000191160">
    <property type="component" value="Unassembled WGS sequence"/>
</dbReference>
<feature type="transmembrane region" description="Helical" evidence="4">
    <location>
        <begin position="376"/>
        <end position="394"/>
    </location>
</feature>
<proteinExistence type="predicted"/>
<feature type="transmembrane region" description="Helical" evidence="4">
    <location>
        <begin position="223"/>
        <end position="245"/>
    </location>
</feature>
<feature type="transmembrane region" description="Helical" evidence="4">
    <location>
        <begin position="286"/>
        <end position="306"/>
    </location>
</feature>
<feature type="transmembrane region" description="Helical" evidence="4">
    <location>
        <begin position="347"/>
        <end position="370"/>
    </location>
</feature>
<feature type="transmembrane region" description="Helical" evidence="4">
    <location>
        <begin position="257"/>
        <end position="274"/>
    </location>
</feature>
<feature type="transmembrane region" description="Helical" evidence="4">
    <location>
        <begin position="145"/>
        <end position="167"/>
    </location>
</feature>
<feature type="transmembrane region" description="Helical" evidence="4">
    <location>
        <begin position="312"/>
        <end position="335"/>
    </location>
</feature>
<dbReference type="EMBL" id="MVKX01000008">
    <property type="protein sequence ID" value="OOV80880.1"/>
    <property type="molecule type" value="Genomic_DNA"/>
</dbReference>
<evidence type="ECO:0000313" key="7">
    <source>
        <dbReference type="Proteomes" id="UP000191160"/>
    </source>
</evidence>
<feature type="transmembrane region" description="Helical" evidence="4">
    <location>
        <begin position="70"/>
        <end position="93"/>
    </location>
</feature>
<dbReference type="SUPFAM" id="SSF103473">
    <property type="entry name" value="MFS general substrate transporter"/>
    <property type="match status" value="1"/>
</dbReference>
<dbReference type="AlphaFoldDB" id="A0A1T1GTT0"/>
<reference evidence="6 7" key="1">
    <citation type="submission" date="2017-02" db="EMBL/GenBank/DDBJ databases">
        <title>Acinetobacter sp. ANC 4945, whole genome shotgun sequencing project.</title>
        <authorList>
            <person name="Radolfova-Krizova L."/>
            <person name="Al Atrouni A."/>
            <person name="Nemec A."/>
        </authorList>
    </citation>
    <scope>NUCLEOTIDE SEQUENCE [LARGE SCALE GENOMIC DNA]</scope>
    <source>
        <strain evidence="6 7">ANC 4945</strain>
    </source>
</reference>
<keyword evidence="2 4" id="KW-1133">Transmembrane helix</keyword>